<evidence type="ECO:0000313" key="2">
    <source>
        <dbReference type="EMBL" id="MCU6726595.1"/>
    </source>
</evidence>
<keyword evidence="3" id="KW-1185">Reference proteome</keyword>
<dbReference type="PANTHER" id="PTHR11106">
    <property type="entry name" value="GANGLIOSIDE INDUCED DIFFERENTIATION ASSOCIATED PROTEIN 2-RELATED"/>
    <property type="match status" value="1"/>
</dbReference>
<evidence type="ECO:0000259" key="1">
    <source>
        <dbReference type="PROSITE" id="PS51154"/>
    </source>
</evidence>
<name>A0ABT2SQ28_9FIRM</name>
<dbReference type="Gene3D" id="3.40.220.10">
    <property type="entry name" value="Leucine Aminopeptidase, subunit E, domain 1"/>
    <property type="match status" value="1"/>
</dbReference>
<gene>
    <name evidence="2" type="ORF">OCV47_14905</name>
</gene>
<dbReference type="InterPro" id="IPR043472">
    <property type="entry name" value="Macro_dom-like"/>
</dbReference>
<dbReference type="PROSITE" id="PS51154">
    <property type="entry name" value="MACRO"/>
    <property type="match status" value="1"/>
</dbReference>
<dbReference type="SMART" id="SM00506">
    <property type="entry name" value="A1pp"/>
    <property type="match status" value="1"/>
</dbReference>
<organism evidence="2 3">
    <name type="scientific">Muricoprocola aceti</name>
    <dbReference type="NCBI Taxonomy" id="2981772"/>
    <lineage>
        <taxon>Bacteria</taxon>
        <taxon>Bacillati</taxon>
        <taxon>Bacillota</taxon>
        <taxon>Clostridia</taxon>
        <taxon>Lachnospirales</taxon>
        <taxon>Lachnospiraceae</taxon>
        <taxon>Muricoprocola</taxon>
    </lineage>
</organism>
<reference evidence="2 3" key="1">
    <citation type="journal article" date="2021" name="ISME Commun">
        <title>Automated analysis of genomic sequences facilitates high-throughput and comprehensive description of bacteria.</title>
        <authorList>
            <person name="Hitch T.C.A."/>
        </authorList>
    </citation>
    <scope>NUCLEOTIDE SEQUENCE [LARGE SCALE GENOMIC DNA]</scope>
    <source>
        <strain evidence="2 3">Sanger_29</strain>
    </source>
</reference>
<dbReference type="InterPro" id="IPR002589">
    <property type="entry name" value="Macro_dom"/>
</dbReference>
<accession>A0ABT2SQ28</accession>
<sequence length="361" mass="41377">MPFKVVRNDITKMNTEAIVNTANDYPTVGTGCDSAIYKAAGYEELLNYRREHIGYAEEGEVFLTPGFQLQAKYIIHAVSPRYRGGAQGEAKKLRACYRKSLQLAKEKGIASISFPLISTGGFGYPKEEGIRIAADEIHAFLLENEMEIYLVVFDGKATHLGEKIYPDLEAYIDCNYVEEARKEEYGDERRNRETQRRLNRLPFFEAAQEAEKTSKKSSGLEDVCEYESTMLSDFETVHESRLEERMRHMSDTFSEYLMYLIQERNMENAEVWKRAIVDRKVFSKIKNNASYHPNKLTALCLCIGAKLNMDETRDLLARAGYALSPCDKTDIIFSYFIENGIYDMIELDIQLEEHGLPCIIS</sequence>
<dbReference type="PANTHER" id="PTHR11106:SF27">
    <property type="entry name" value="MACRO DOMAIN-CONTAINING PROTEIN"/>
    <property type="match status" value="1"/>
</dbReference>
<dbReference type="Pfam" id="PF01661">
    <property type="entry name" value="Macro"/>
    <property type="match status" value="1"/>
</dbReference>
<feature type="domain" description="Macro" evidence="1">
    <location>
        <begin position="1"/>
        <end position="169"/>
    </location>
</feature>
<dbReference type="RefSeq" id="WP_262655844.1">
    <property type="nucleotide sequence ID" value="NZ_JAOQKE010000030.1"/>
</dbReference>
<comment type="caution">
    <text evidence="2">The sequence shown here is derived from an EMBL/GenBank/DDBJ whole genome shotgun (WGS) entry which is preliminary data.</text>
</comment>
<protein>
    <submittedName>
        <fullName evidence="2">Macro domain-containing protein</fullName>
    </submittedName>
</protein>
<dbReference type="EMBL" id="JAOQKE010000030">
    <property type="protein sequence ID" value="MCU6726595.1"/>
    <property type="molecule type" value="Genomic_DNA"/>
</dbReference>
<dbReference type="SUPFAM" id="SSF52949">
    <property type="entry name" value="Macro domain-like"/>
    <property type="match status" value="1"/>
</dbReference>
<proteinExistence type="predicted"/>
<evidence type="ECO:0000313" key="3">
    <source>
        <dbReference type="Proteomes" id="UP001652338"/>
    </source>
</evidence>
<dbReference type="Proteomes" id="UP001652338">
    <property type="component" value="Unassembled WGS sequence"/>
</dbReference>